<name>A0ABW6NIG4_9NOCA</name>
<organism evidence="2 3">
    <name type="scientific">Nocardia africana</name>
    <dbReference type="NCBI Taxonomy" id="134964"/>
    <lineage>
        <taxon>Bacteria</taxon>
        <taxon>Bacillati</taxon>
        <taxon>Actinomycetota</taxon>
        <taxon>Actinomycetes</taxon>
        <taxon>Mycobacteriales</taxon>
        <taxon>Nocardiaceae</taxon>
        <taxon>Nocardia</taxon>
    </lineage>
</organism>
<proteinExistence type="predicted"/>
<dbReference type="EMBL" id="JBIALX010000004">
    <property type="protein sequence ID" value="MFF0454191.1"/>
    <property type="molecule type" value="Genomic_DNA"/>
</dbReference>
<comment type="caution">
    <text evidence="2">The sequence shown here is derived from an EMBL/GenBank/DDBJ whole genome shotgun (WGS) entry which is preliminary data.</text>
</comment>
<gene>
    <name evidence="2" type="ORF">ACFYTH_12560</name>
</gene>
<feature type="compositionally biased region" description="Basic and acidic residues" evidence="1">
    <location>
        <begin position="37"/>
        <end position="48"/>
    </location>
</feature>
<dbReference type="RefSeq" id="WP_387251024.1">
    <property type="nucleotide sequence ID" value="NZ_JBIALX010000004.1"/>
</dbReference>
<evidence type="ECO:0000313" key="3">
    <source>
        <dbReference type="Proteomes" id="UP001601521"/>
    </source>
</evidence>
<evidence type="ECO:0000256" key="1">
    <source>
        <dbReference type="SAM" id="MobiDB-lite"/>
    </source>
</evidence>
<protein>
    <submittedName>
        <fullName evidence="2">Uncharacterized protein</fullName>
    </submittedName>
</protein>
<feature type="region of interest" description="Disordered" evidence="1">
    <location>
        <begin position="19"/>
        <end position="58"/>
    </location>
</feature>
<sequence length="58" mass="6175">MPKRTPRLLVERTDPAVTLPIDAPAGKSSALGAPNLQRKDPAKPESVHRVYGASVRAS</sequence>
<keyword evidence="3" id="KW-1185">Reference proteome</keyword>
<accession>A0ABW6NIG4</accession>
<evidence type="ECO:0000313" key="2">
    <source>
        <dbReference type="EMBL" id="MFF0454191.1"/>
    </source>
</evidence>
<reference evidence="2 3" key="1">
    <citation type="submission" date="2024-10" db="EMBL/GenBank/DDBJ databases">
        <title>The Natural Products Discovery Center: Release of the First 8490 Sequenced Strains for Exploring Actinobacteria Biosynthetic Diversity.</title>
        <authorList>
            <person name="Kalkreuter E."/>
            <person name="Kautsar S.A."/>
            <person name="Yang D."/>
            <person name="Bader C.D."/>
            <person name="Teijaro C.N."/>
            <person name="Fluegel L."/>
            <person name="Davis C.M."/>
            <person name="Simpson J.R."/>
            <person name="Lauterbach L."/>
            <person name="Steele A.D."/>
            <person name="Gui C."/>
            <person name="Meng S."/>
            <person name="Li G."/>
            <person name="Viehrig K."/>
            <person name="Ye F."/>
            <person name="Su P."/>
            <person name="Kiefer A.F."/>
            <person name="Nichols A."/>
            <person name="Cepeda A.J."/>
            <person name="Yan W."/>
            <person name="Fan B."/>
            <person name="Jiang Y."/>
            <person name="Adhikari A."/>
            <person name="Zheng C.-J."/>
            <person name="Schuster L."/>
            <person name="Cowan T.M."/>
            <person name="Smanski M.J."/>
            <person name="Chevrette M.G."/>
            <person name="De Carvalho L.P.S."/>
            <person name="Shen B."/>
        </authorList>
    </citation>
    <scope>NUCLEOTIDE SEQUENCE [LARGE SCALE GENOMIC DNA]</scope>
    <source>
        <strain evidence="2 3">NPDC004550</strain>
    </source>
</reference>
<dbReference type="Proteomes" id="UP001601521">
    <property type="component" value="Unassembled WGS sequence"/>
</dbReference>